<sequence>MSLYSAYVPACSVTHLFGVCTRSYYNRWPIKATGLVVSVDRLHIAGRGSDFISSRTYSYPKRMDPCDCAKTGKCNCGDPALARTVPVPAARRAAVLAVHRDAASAPLAVCAKGRLATAAAANEAPLRHNVCCKAIL</sequence>
<dbReference type="SUPFAM" id="SSF57868">
    <property type="entry name" value="Metallothionein"/>
    <property type="match status" value="1"/>
</dbReference>
<comment type="caution">
    <text evidence="3">The sequence shown here is derived from an EMBL/GenBank/DDBJ whole genome shotgun (WGS) entry which is preliminary data.</text>
</comment>
<protein>
    <submittedName>
        <fullName evidence="3">Uncharacterized protein</fullName>
    </submittedName>
</protein>
<keyword evidence="2" id="KW-0480">Metal-thiolate cluster</keyword>
<evidence type="ECO:0000256" key="2">
    <source>
        <dbReference type="ARBA" id="ARBA00022851"/>
    </source>
</evidence>
<dbReference type="GO" id="GO:0046872">
    <property type="term" value="F:metal ion binding"/>
    <property type="evidence" value="ECO:0007669"/>
    <property type="project" value="UniProtKB-KW"/>
</dbReference>
<evidence type="ECO:0000313" key="4">
    <source>
        <dbReference type="Proteomes" id="UP001460270"/>
    </source>
</evidence>
<proteinExistence type="predicted"/>
<evidence type="ECO:0000313" key="3">
    <source>
        <dbReference type="EMBL" id="KAK7891153.1"/>
    </source>
</evidence>
<dbReference type="Proteomes" id="UP001460270">
    <property type="component" value="Unassembled WGS sequence"/>
</dbReference>
<gene>
    <name evidence="3" type="ORF">WMY93_023116</name>
</gene>
<dbReference type="InterPro" id="IPR017854">
    <property type="entry name" value="Metalthion_dom_sf"/>
</dbReference>
<keyword evidence="4" id="KW-1185">Reference proteome</keyword>
<name>A0AAW0N8B6_9GOBI</name>
<keyword evidence="1" id="KW-0479">Metal-binding</keyword>
<reference evidence="4" key="1">
    <citation type="submission" date="2024-04" db="EMBL/GenBank/DDBJ databases">
        <title>Salinicola lusitanus LLJ914,a marine bacterium isolated from the Okinawa Trough.</title>
        <authorList>
            <person name="Li J."/>
        </authorList>
    </citation>
    <scope>NUCLEOTIDE SEQUENCE [LARGE SCALE GENOMIC DNA]</scope>
</reference>
<dbReference type="AlphaFoldDB" id="A0AAW0N8B6"/>
<accession>A0AAW0N8B6</accession>
<dbReference type="EMBL" id="JBBPFD010000017">
    <property type="protein sequence ID" value="KAK7891153.1"/>
    <property type="molecule type" value="Genomic_DNA"/>
</dbReference>
<evidence type="ECO:0000256" key="1">
    <source>
        <dbReference type="ARBA" id="ARBA00022723"/>
    </source>
</evidence>
<organism evidence="3 4">
    <name type="scientific">Mugilogobius chulae</name>
    <name type="common">yellowstripe goby</name>
    <dbReference type="NCBI Taxonomy" id="88201"/>
    <lineage>
        <taxon>Eukaryota</taxon>
        <taxon>Metazoa</taxon>
        <taxon>Chordata</taxon>
        <taxon>Craniata</taxon>
        <taxon>Vertebrata</taxon>
        <taxon>Euteleostomi</taxon>
        <taxon>Actinopterygii</taxon>
        <taxon>Neopterygii</taxon>
        <taxon>Teleostei</taxon>
        <taxon>Neoteleostei</taxon>
        <taxon>Acanthomorphata</taxon>
        <taxon>Gobiaria</taxon>
        <taxon>Gobiiformes</taxon>
        <taxon>Gobioidei</taxon>
        <taxon>Gobiidae</taxon>
        <taxon>Gobionellinae</taxon>
        <taxon>Mugilogobius</taxon>
    </lineage>
</organism>